<evidence type="ECO:0000313" key="2">
    <source>
        <dbReference type="EMBL" id="MUH34691.1"/>
    </source>
</evidence>
<dbReference type="EMBL" id="RCNR01000003">
    <property type="protein sequence ID" value="MUH34691.1"/>
    <property type="molecule type" value="Genomic_DNA"/>
</dbReference>
<gene>
    <name evidence="2" type="ORF">D9O36_02450</name>
</gene>
<accession>A0A7X2ZQT5</accession>
<organism evidence="2 3">
    <name type="scientific">Zobellia amurskyensis</name>
    <dbReference type="NCBI Taxonomy" id="248905"/>
    <lineage>
        <taxon>Bacteria</taxon>
        <taxon>Pseudomonadati</taxon>
        <taxon>Bacteroidota</taxon>
        <taxon>Flavobacteriia</taxon>
        <taxon>Flavobacteriales</taxon>
        <taxon>Flavobacteriaceae</taxon>
        <taxon>Zobellia</taxon>
    </lineage>
</organism>
<keyword evidence="3" id="KW-1185">Reference proteome</keyword>
<dbReference type="AlphaFoldDB" id="A0A7X2ZQT5"/>
<protein>
    <submittedName>
        <fullName evidence="2">DUF2169 domain-containing protein</fullName>
    </submittedName>
</protein>
<name>A0A7X2ZQT5_9FLAO</name>
<dbReference type="RefSeq" id="WP_155598697.1">
    <property type="nucleotide sequence ID" value="NZ_RCNR01000003.1"/>
</dbReference>
<sequence length="321" mass="36629">MEFNNQTSFPTLSHRSALEDDIIAMSVMCRVTYDIVDGIATISDKQTWEIRQNQWESDYGLMDKDDVYSRGGVDIMVFGSAKAPTGKTLTESEVKISLNEKEVHKVKIFGDRVWNSFLGIMSISKPEAFTEIDLNLNNAFGGTAKWDGLEIPYPSNPYGKGYYYTKEEAIGNVLPNIEHYDNPITKWNSWQEPAGVCSFPIMGLRAKYNLVLNEAKTKIEKLDSKFFNSAFPQLIVENIEQGDKITIDGVTNDGVFELIIPDTHLRLEIKLGEKINSRKMLVDQIGIVPNKEEAFISYRFPFRYKINPMEKREVNLKLRTL</sequence>
<evidence type="ECO:0000259" key="1">
    <source>
        <dbReference type="Pfam" id="PF09937"/>
    </source>
</evidence>
<feature type="domain" description="DUF2169" evidence="1">
    <location>
        <begin position="25"/>
        <end position="299"/>
    </location>
</feature>
<dbReference type="OrthoDB" id="5290767at2"/>
<dbReference type="Proteomes" id="UP000540519">
    <property type="component" value="Unassembled WGS sequence"/>
</dbReference>
<dbReference type="InterPro" id="IPR018683">
    <property type="entry name" value="DUF2169"/>
</dbReference>
<evidence type="ECO:0000313" key="3">
    <source>
        <dbReference type="Proteomes" id="UP000540519"/>
    </source>
</evidence>
<comment type="caution">
    <text evidence="2">The sequence shown here is derived from an EMBL/GenBank/DDBJ whole genome shotgun (WGS) entry which is preliminary data.</text>
</comment>
<dbReference type="Pfam" id="PF09937">
    <property type="entry name" value="DUF2169"/>
    <property type="match status" value="1"/>
</dbReference>
<proteinExistence type="predicted"/>
<reference evidence="2 3" key="1">
    <citation type="journal article" date="2019" name="Mar. Drugs">
        <title>Comparative Genomics and CAZyme Genome Repertoires of Marine Zobellia amurskyensis KMM 3526(T) and Zobellia laminariae KMM 3676(T).</title>
        <authorList>
            <person name="Chernysheva N."/>
            <person name="Bystritskaya E."/>
            <person name="Stenkova A."/>
            <person name="Golovkin I."/>
            <person name="Nedashkovskaya O."/>
            <person name="Isaeva M."/>
        </authorList>
    </citation>
    <scope>NUCLEOTIDE SEQUENCE [LARGE SCALE GENOMIC DNA]</scope>
    <source>
        <strain evidence="2 3">KMM 3526</strain>
    </source>
</reference>